<keyword evidence="2" id="KW-0812">Transmembrane</keyword>
<name>A0A250K0W9_9BACT</name>
<dbReference type="Pfam" id="PF01734">
    <property type="entry name" value="Patatin"/>
    <property type="match status" value="1"/>
</dbReference>
<keyword evidence="1" id="KW-0443">Lipid metabolism</keyword>
<reference evidence="4 5" key="1">
    <citation type="submission" date="2017-06" db="EMBL/GenBank/DDBJ databases">
        <title>Sequencing and comparative analysis of myxobacterial genomes.</title>
        <authorList>
            <person name="Rupp O."/>
            <person name="Goesmann A."/>
            <person name="Sogaard-Andersen L."/>
        </authorList>
    </citation>
    <scope>NUCLEOTIDE SEQUENCE [LARGE SCALE GENOMIC DNA]</scope>
    <source>
        <strain evidence="4 5">DSM 14697</strain>
    </source>
</reference>
<evidence type="ECO:0000313" key="4">
    <source>
        <dbReference type="EMBL" id="ATB49352.1"/>
    </source>
</evidence>
<keyword evidence="5" id="KW-1185">Reference proteome</keyword>
<evidence type="ECO:0000256" key="2">
    <source>
        <dbReference type="SAM" id="Phobius"/>
    </source>
</evidence>
<keyword evidence="2" id="KW-1133">Transmembrane helix</keyword>
<dbReference type="EMBL" id="CP022203">
    <property type="protein sequence ID" value="ATB49352.1"/>
    <property type="molecule type" value="Genomic_DNA"/>
</dbReference>
<keyword evidence="2" id="KW-0472">Membrane</keyword>
<dbReference type="AlphaFoldDB" id="A0A250K0W9"/>
<proteinExistence type="predicted"/>
<evidence type="ECO:0000313" key="5">
    <source>
        <dbReference type="Proteomes" id="UP000217343"/>
    </source>
</evidence>
<dbReference type="InterPro" id="IPR002641">
    <property type="entry name" value="PNPLA_dom"/>
</dbReference>
<sequence length="532" mass="58160">MSHAATSSGPGPLGPLALSLSGGGYRAAAFHLGSLRLLDTVGLLPDVVGLSTVSGGTLTGMAWVTSQLEGKAFSEFHASYASYLKRTNVIAEALTGLTSNRDHGSQAWASLIRSASDIYARPDFLGDRRLGEVLDSDRVQLQEAIFNTTEFHTGLDFRFRRSDKPGALLGNNGYRVPRAVGQHVRLADIAAASSCFPGGFEPLVFPQQFHWPQAFPLDAAEQELGPRFQGGLPLMDGGIYDNQGIDSLMLAYGASEAPPTLIISDVSTQDPRMYDVPENPTKRGWVTLNGVSWMAYGLFALTLASAAILGWRGFETVSQGAWKPADAFLYLIPGVLTAAVATALVWGRARLDDVLALLKRQMDLDVWPSFKKLTVLEFAQMLVLRATSLVALTSKVFMKRVRGLVFAQLYQDRRFEHRRVSNLITALTVDRPHLFEKHPWLKPGPHLVALGTQACGMPTTLWFTEDSQFTTVESAGAATLCYALLRHIVEHRAGEYEAPGQPLNALYERLRQEWAVLNQERAQPQVQQPAAA</sequence>
<dbReference type="KEGG" id="mmas:MYMAC_004995"/>
<gene>
    <name evidence="4" type="ORF">MYMAC_004995</name>
</gene>
<dbReference type="GO" id="GO:0006629">
    <property type="term" value="P:lipid metabolic process"/>
    <property type="evidence" value="ECO:0007669"/>
    <property type="project" value="UniProtKB-KW"/>
</dbReference>
<feature type="transmembrane region" description="Helical" evidence="2">
    <location>
        <begin position="327"/>
        <end position="349"/>
    </location>
</feature>
<dbReference type="Gene3D" id="3.40.1090.10">
    <property type="entry name" value="Cytosolic phospholipase A2 catalytic domain"/>
    <property type="match status" value="2"/>
</dbReference>
<feature type="transmembrane region" description="Helical" evidence="2">
    <location>
        <begin position="293"/>
        <end position="315"/>
    </location>
</feature>
<accession>A0A250K0W9</accession>
<evidence type="ECO:0000259" key="3">
    <source>
        <dbReference type="Pfam" id="PF01734"/>
    </source>
</evidence>
<dbReference type="InterPro" id="IPR016035">
    <property type="entry name" value="Acyl_Trfase/lysoPLipase"/>
</dbReference>
<protein>
    <recommendedName>
        <fullName evidence="3">PNPLA domain-containing protein</fullName>
    </recommendedName>
</protein>
<evidence type="ECO:0000256" key="1">
    <source>
        <dbReference type="ARBA" id="ARBA00023098"/>
    </source>
</evidence>
<dbReference type="SUPFAM" id="SSF52151">
    <property type="entry name" value="FabD/lysophospholipase-like"/>
    <property type="match status" value="1"/>
</dbReference>
<organism evidence="4 5">
    <name type="scientific">Corallococcus macrosporus DSM 14697</name>
    <dbReference type="NCBI Taxonomy" id="1189310"/>
    <lineage>
        <taxon>Bacteria</taxon>
        <taxon>Pseudomonadati</taxon>
        <taxon>Myxococcota</taxon>
        <taxon>Myxococcia</taxon>
        <taxon>Myxococcales</taxon>
        <taxon>Cystobacterineae</taxon>
        <taxon>Myxococcaceae</taxon>
        <taxon>Corallococcus</taxon>
    </lineage>
</organism>
<feature type="domain" description="PNPLA" evidence="3">
    <location>
        <begin position="18"/>
        <end position="248"/>
    </location>
</feature>
<dbReference type="Proteomes" id="UP000217343">
    <property type="component" value="Chromosome"/>
</dbReference>